<keyword evidence="3" id="KW-0378">Hydrolase</keyword>
<sequence>MTIGRVGGCGCDLGGAVEPAVGPGTSPAYPTRRARREALERSQAIRRGARPARNFRTGREAPADGARTAPAQRFLSRTAVLGTLAAATIGVPLGQQAERSGESPFEVAADPTGPSPLDLVTEPRTAPRASENVMAAPRIERTETRSASREAERSPLPNCDPDAPVEGGNGLLADHSLCELWQDGEQLRPDAAISLSALNGAFRAQFGRDLCLVASYRDLDTQYAVKAQLGYWAASPGTSNHGWGLAIDICKQETSNSEIYSWLWANAPAYGWQNPAWAQVGGEKYEPWHWEYVEGVAGLGLWKG</sequence>
<proteinExistence type="predicted"/>
<dbReference type="InterPro" id="IPR009045">
    <property type="entry name" value="Zn_M74/Hedgehog-like"/>
</dbReference>
<feature type="compositionally biased region" description="Basic and acidic residues" evidence="1">
    <location>
        <begin position="138"/>
        <end position="153"/>
    </location>
</feature>
<feature type="domain" description="D-alanyl-D-alanine carboxypeptidase-like core" evidence="2">
    <location>
        <begin position="186"/>
        <end position="293"/>
    </location>
</feature>
<feature type="region of interest" description="Disordered" evidence="1">
    <location>
        <begin position="96"/>
        <end position="163"/>
    </location>
</feature>
<dbReference type="GO" id="GO:0004180">
    <property type="term" value="F:carboxypeptidase activity"/>
    <property type="evidence" value="ECO:0007669"/>
    <property type="project" value="UniProtKB-KW"/>
</dbReference>
<keyword evidence="4" id="KW-1185">Reference proteome</keyword>
<protein>
    <submittedName>
        <fullName evidence="3">D-alanyl-D-alanine carboxypeptidase family protein</fullName>
    </submittedName>
</protein>
<dbReference type="PANTHER" id="PTHR34385">
    <property type="entry name" value="D-ALANYL-D-ALANINE CARBOXYPEPTIDASE"/>
    <property type="match status" value="1"/>
</dbReference>
<dbReference type="Pfam" id="PF02557">
    <property type="entry name" value="VanY"/>
    <property type="match status" value="1"/>
</dbReference>
<comment type="caution">
    <text evidence="3">The sequence shown here is derived from an EMBL/GenBank/DDBJ whole genome shotgun (WGS) entry which is preliminary data.</text>
</comment>
<dbReference type="SUPFAM" id="SSF55166">
    <property type="entry name" value="Hedgehog/DD-peptidase"/>
    <property type="match status" value="1"/>
</dbReference>
<dbReference type="InterPro" id="IPR003709">
    <property type="entry name" value="VanY-like_core_dom"/>
</dbReference>
<dbReference type="EMBL" id="JADAQT010000078">
    <property type="protein sequence ID" value="MBE1876172.1"/>
    <property type="molecule type" value="Genomic_DNA"/>
</dbReference>
<keyword evidence="3" id="KW-0645">Protease</keyword>
<reference evidence="3 4" key="1">
    <citation type="submission" date="2020-10" db="EMBL/GenBank/DDBJ databases">
        <title>Myceligenerans pegani sp. nov., an endophytic actinomycete isolated from Peganum harmala L. in Xinjiang, China.</title>
        <authorList>
            <person name="Xin L."/>
        </authorList>
    </citation>
    <scope>NUCLEOTIDE SEQUENCE [LARGE SCALE GENOMIC DNA]</scope>
    <source>
        <strain evidence="3 4">TRM65318</strain>
    </source>
</reference>
<evidence type="ECO:0000313" key="3">
    <source>
        <dbReference type="EMBL" id="MBE1876172.1"/>
    </source>
</evidence>
<name>A0ABR9MZF7_9MICO</name>
<dbReference type="Gene3D" id="3.30.1380.10">
    <property type="match status" value="1"/>
</dbReference>
<evidence type="ECO:0000256" key="1">
    <source>
        <dbReference type="SAM" id="MobiDB-lite"/>
    </source>
</evidence>
<dbReference type="InterPro" id="IPR052179">
    <property type="entry name" value="DD-CPase-like"/>
</dbReference>
<evidence type="ECO:0000313" key="4">
    <source>
        <dbReference type="Proteomes" id="UP000625527"/>
    </source>
</evidence>
<feature type="region of interest" description="Disordered" evidence="1">
    <location>
        <begin position="14"/>
        <end position="70"/>
    </location>
</feature>
<gene>
    <name evidence="3" type="ORF">IHE71_10685</name>
</gene>
<dbReference type="CDD" id="cd14814">
    <property type="entry name" value="Peptidase_M15"/>
    <property type="match status" value="1"/>
</dbReference>
<keyword evidence="3" id="KW-0121">Carboxypeptidase</keyword>
<dbReference type="Proteomes" id="UP000625527">
    <property type="component" value="Unassembled WGS sequence"/>
</dbReference>
<dbReference type="PANTHER" id="PTHR34385:SF1">
    <property type="entry name" value="PEPTIDOGLYCAN L-ALANYL-D-GLUTAMATE ENDOPEPTIDASE CWLK"/>
    <property type="match status" value="1"/>
</dbReference>
<evidence type="ECO:0000259" key="2">
    <source>
        <dbReference type="Pfam" id="PF02557"/>
    </source>
</evidence>
<organism evidence="3 4">
    <name type="scientific">Myceligenerans pegani</name>
    <dbReference type="NCBI Taxonomy" id="2776917"/>
    <lineage>
        <taxon>Bacteria</taxon>
        <taxon>Bacillati</taxon>
        <taxon>Actinomycetota</taxon>
        <taxon>Actinomycetes</taxon>
        <taxon>Micrococcales</taxon>
        <taxon>Promicromonosporaceae</taxon>
        <taxon>Myceligenerans</taxon>
    </lineage>
</organism>
<accession>A0ABR9MZF7</accession>